<reference evidence="1 2" key="1">
    <citation type="submission" date="2024-09" db="EMBL/GenBank/DDBJ databases">
        <title>Chromosome-scale assembly of Riccia sorocarpa.</title>
        <authorList>
            <person name="Paukszto L."/>
        </authorList>
    </citation>
    <scope>NUCLEOTIDE SEQUENCE [LARGE SCALE GENOMIC DNA]</scope>
    <source>
        <strain evidence="1">LP-2024</strain>
        <tissue evidence="1">Aerial parts of the thallus</tissue>
    </source>
</reference>
<name>A0ABD3H4Y8_9MARC</name>
<proteinExistence type="predicted"/>
<comment type="caution">
    <text evidence="1">The sequence shown here is derived from an EMBL/GenBank/DDBJ whole genome shotgun (WGS) entry which is preliminary data.</text>
</comment>
<dbReference type="EMBL" id="JBJQOH010000006">
    <property type="protein sequence ID" value="KAL3685567.1"/>
    <property type="molecule type" value="Genomic_DNA"/>
</dbReference>
<dbReference type="AlphaFoldDB" id="A0ABD3H4Y8"/>
<organism evidence="1 2">
    <name type="scientific">Riccia sorocarpa</name>
    <dbReference type="NCBI Taxonomy" id="122646"/>
    <lineage>
        <taxon>Eukaryota</taxon>
        <taxon>Viridiplantae</taxon>
        <taxon>Streptophyta</taxon>
        <taxon>Embryophyta</taxon>
        <taxon>Marchantiophyta</taxon>
        <taxon>Marchantiopsida</taxon>
        <taxon>Marchantiidae</taxon>
        <taxon>Marchantiales</taxon>
        <taxon>Ricciaceae</taxon>
        <taxon>Riccia</taxon>
    </lineage>
</organism>
<evidence type="ECO:0000313" key="1">
    <source>
        <dbReference type="EMBL" id="KAL3685567.1"/>
    </source>
</evidence>
<evidence type="ECO:0000313" key="2">
    <source>
        <dbReference type="Proteomes" id="UP001633002"/>
    </source>
</evidence>
<keyword evidence="2" id="KW-1185">Reference proteome</keyword>
<sequence>MKPWIQYGTLLSREDWRRIPIWGSAQGARDGKIRKCNTQARKLLWEAGYMQLGDLTTDRDDTLAEWEDRKLKGVDTQNVRKAFEKLVAQVISIEETQLKEDDVVEGWFEDPNEVGTVWKWQTKGGQKYDSQPVPEEVDRITQYRVQENDLVPCPEVSTPTTGVRMTPTTVITYRVGKGKAVAAKGENFPAEAKELMTLTWKNGSNFFEATNSQLRRMISRKPEAVADKIKKWEATLDGVSDSKIRWRAIWRTGSSNMAESYFFKANFLRASQDVIEGWTPNGNHILLISRQPAGQTQTLHNMVRGGERSYMLGNMARQKREHLLKRAMTRTEN</sequence>
<evidence type="ECO:0008006" key="3">
    <source>
        <dbReference type="Google" id="ProtNLM"/>
    </source>
</evidence>
<gene>
    <name evidence="1" type="ORF">R1sor_003589</name>
</gene>
<accession>A0ABD3H4Y8</accession>
<dbReference type="Proteomes" id="UP001633002">
    <property type="component" value="Unassembled WGS sequence"/>
</dbReference>
<protein>
    <recommendedName>
        <fullName evidence="3">HNH homing endonuclease</fullName>
    </recommendedName>
</protein>